<dbReference type="CDD" id="cd02440">
    <property type="entry name" value="AdoMet_MTases"/>
    <property type="match status" value="1"/>
</dbReference>
<feature type="compositionally biased region" description="Polar residues" evidence="14">
    <location>
        <begin position="146"/>
        <end position="157"/>
    </location>
</feature>
<keyword evidence="7 13" id="KW-0808">Transferase</keyword>
<keyword evidence="8 13" id="KW-0949">S-adenosyl-L-methionine</keyword>
<feature type="region of interest" description="Disordered" evidence="14">
    <location>
        <begin position="1"/>
        <end position="259"/>
    </location>
</feature>
<comment type="function">
    <text evidence="13">S-adenosyl-L-methionine-dependent methyltransferase that specifically methylates the N(1) position of adenine in helix 25.1 in 25S rRNA. Required both for ribosomal 40S and 60S subunits biogenesis. Required for efficient pre-rRNA cleavage at site A2.</text>
</comment>
<evidence type="ECO:0000256" key="5">
    <source>
        <dbReference type="ARBA" id="ARBA00022552"/>
    </source>
</evidence>
<proteinExistence type="inferred from homology"/>
<feature type="compositionally biased region" description="Basic residues" evidence="14">
    <location>
        <begin position="84"/>
        <end position="96"/>
    </location>
</feature>
<feature type="compositionally biased region" description="Polar residues" evidence="14">
    <location>
        <begin position="27"/>
        <end position="41"/>
    </location>
</feature>
<evidence type="ECO:0000256" key="4">
    <source>
        <dbReference type="ARBA" id="ARBA00022491"/>
    </source>
</evidence>
<evidence type="ECO:0000256" key="13">
    <source>
        <dbReference type="RuleBase" id="RU365074"/>
    </source>
</evidence>
<dbReference type="InterPro" id="IPR029063">
    <property type="entry name" value="SAM-dependent_MTases_sf"/>
</dbReference>
<evidence type="ECO:0000256" key="2">
    <source>
        <dbReference type="ARBA" id="ARBA00006301"/>
    </source>
</evidence>
<sequence length="506" mass="58477">MQPLFEATGWSLPSSIAPQKLKKGKKASNNTSTHSSKPNFNQQEQQQEQQEEESVSKQADQLQDQLDRLHKKNNNNNNETKQQQQKKNKNKNKRQRQQQQQKEQQQQQQPEEKVEQDQEPTQNAPPAKKVKLNEKKKEEPMEEDNTSLPSTESQPVVNQEGNKLTKKQKKNAQKQQQQEVKKDQEEEKEPVTLSTHDEKVTKKQEKKQITNDQKAKLQQLLAKKGDKKQQQQPEKKSQPMKQTQLEKNSITKSKLTPLQQKMKEKLSGARFRWLNEQLYTTKGDESFTLFKEKPELFDEYHQGFRHQVESWPVNPVDVIIKQLSKLPAGTVVADLGCGDAKIAHTLKKQKVLSFDMVSKNEKVVACDISNIPLPEGFVDVAVFSLALMGTNYLDFLKEARRILKPGGELKIAEVVSRFTDVEEFIELLEQLGFEFIDKDDSNKMFIMFYFTKQEVDVDDEIDKEMLEGLSKAQKRALKKGAGVHVNQNKLQKKSEKLLKPCVYKKR</sequence>
<organism evidence="15 16">
    <name type="scientific">Circinella minor</name>
    <dbReference type="NCBI Taxonomy" id="1195481"/>
    <lineage>
        <taxon>Eukaryota</taxon>
        <taxon>Fungi</taxon>
        <taxon>Fungi incertae sedis</taxon>
        <taxon>Mucoromycota</taxon>
        <taxon>Mucoromycotina</taxon>
        <taxon>Mucoromycetes</taxon>
        <taxon>Mucorales</taxon>
        <taxon>Lichtheimiaceae</taxon>
        <taxon>Circinella</taxon>
    </lineage>
</organism>
<feature type="compositionally biased region" description="Low complexity" evidence="14">
    <location>
        <begin position="97"/>
        <end position="109"/>
    </location>
</feature>
<reference evidence="15 16" key="1">
    <citation type="submission" date="2020-12" db="EMBL/GenBank/DDBJ databases">
        <title>Metabolic potential, ecology and presence of endohyphal bacteria is reflected in genomic diversity of Mucoromycotina.</title>
        <authorList>
            <person name="Muszewska A."/>
            <person name="Okrasinska A."/>
            <person name="Steczkiewicz K."/>
            <person name="Drgas O."/>
            <person name="Orlowska M."/>
            <person name="Perlinska-Lenart U."/>
            <person name="Aleksandrzak-Piekarczyk T."/>
            <person name="Szatraj K."/>
            <person name="Zielenkiewicz U."/>
            <person name="Pilsyk S."/>
            <person name="Malc E."/>
            <person name="Mieczkowski P."/>
            <person name="Kruszewska J.S."/>
            <person name="Biernat P."/>
            <person name="Pawlowska J."/>
        </authorList>
    </citation>
    <scope>NUCLEOTIDE SEQUENCE [LARGE SCALE GENOMIC DNA]</scope>
    <source>
        <strain evidence="15 16">CBS 142.35</strain>
    </source>
</reference>
<evidence type="ECO:0000256" key="12">
    <source>
        <dbReference type="ARBA" id="ARBA00023242"/>
    </source>
</evidence>
<dbReference type="OrthoDB" id="10258825at2759"/>
<dbReference type="Proteomes" id="UP000646827">
    <property type="component" value="Unassembled WGS sequence"/>
</dbReference>
<dbReference type="FunFam" id="3.40.50.150:FF:000068">
    <property type="entry name" value="Ribosomal RNA-processing protein 8"/>
    <property type="match status" value="1"/>
</dbReference>
<keyword evidence="5 13" id="KW-0698">rRNA processing</keyword>
<evidence type="ECO:0000313" key="16">
    <source>
        <dbReference type="Proteomes" id="UP000646827"/>
    </source>
</evidence>
<evidence type="ECO:0000256" key="7">
    <source>
        <dbReference type="ARBA" id="ARBA00022679"/>
    </source>
</evidence>
<keyword evidence="10" id="KW-0805">Transcription regulation</keyword>
<keyword evidence="9" id="KW-0156">Chromatin regulator</keyword>
<keyword evidence="6 13" id="KW-0489">Methyltransferase</keyword>
<accession>A0A8H7SEB6</accession>
<evidence type="ECO:0000256" key="3">
    <source>
        <dbReference type="ARBA" id="ARBA00020203"/>
    </source>
</evidence>
<dbReference type="PANTHER" id="PTHR12787:SF0">
    <property type="entry name" value="RIBOSOMAL RNA-PROCESSING PROTEIN 8"/>
    <property type="match status" value="1"/>
</dbReference>
<feature type="compositionally biased region" description="Polar residues" evidence="14">
    <location>
        <begin position="243"/>
        <end position="259"/>
    </location>
</feature>
<comment type="caution">
    <text evidence="15">The sequence shown here is derived from an EMBL/GenBank/DDBJ whole genome shotgun (WGS) entry which is preliminary data.</text>
</comment>
<evidence type="ECO:0000256" key="8">
    <source>
        <dbReference type="ARBA" id="ARBA00022691"/>
    </source>
</evidence>
<dbReference type="InterPro" id="IPR042036">
    <property type="entry name" value="RRP8_N"/>
</dbReference>
<keyword evidence="11" id="KW-0804">Transcription</keyword>
<evidence type="ECO:0000256" key="14">
    <source>
        <dbReference type="SAM" id="MobiDB-lite"/>
    </source>
</evidence>
<dbReference type="GO" id="GO:0006325">
    <property type="term" value="P:chromatin organization"/>
    <property type="evidence" value="ECO:0007669"/>
    <property type="project" value="UniProtKB-KW"/>
</dbReference>
<dbReference type="EC" id="2.1.1.-" evidence="13"/>
<comment type="subcellular location">
    <subcellularLocation>
        <location evidence="1 13">Nucleus</location>
        <location evidence="1 13">Nucleolus</location>
    </subcellularLocation>
</comment>
<feature type="compositionally biased region" description="Basic and acidic residues" evidence="14">
    <location>
        <begin position="223"/>
        <end position="237"/>
    </location>
</feature>
<protein>
    <recommendedName>
        <fullName evidence="3 13">Ribosomal RNA-processing protein 8</fullName>
        <ecNumber evidence="13">2.1.1.-</ecNumber>
    </recommendedName>
</protein>
<gene>
    <name evidence="15" type="ORF">INT45_005103</name>
</gene>
<dbReference type="Gene3D" id="3.40.50.150">
    <property type="entry name" value="Vaccinia Virus protein VP39"/>
    <property type="match status" value="1"/>
</dbReference>
<evidence type="ECO:0000256" key="11">
    <source>
        <dbReference type="ARBA" id="ARBA00023163"/>
    </source>
</evidence>
<dbReference type="EMBL" id="JAEPRB010000015">
    <property type="protein sequence ID" value="KAG2226617.1"/>
    <property type="molecule type" value="Genomic_DNA"/>
</dbReference>
<dbReference type="PANTHER" id="PTHR12787">
    <property type="entry name" value="RIBOSOMAL RNA-PROCESSING PROTEIN 8"/>
    <property type="match status" value="1"/>
</dbReference>
<name>A0A8H7SEB6_9FUNG</name>
<keyword evidence="12 13" id="KW-0539">Nucleus</keyword>
<evidence type="ECO:0000256" key="6">
    <source>
        <dbReference type="ARBA" id="ARBA00022603"/>
    </source>
</evidence>
<evidence type="ECO:0000256" key="1">
    <source>
        <dbReference type="ARBA" id="ARBA00004604"/>
    </source>
</evidence>
<keyword evidence="16" id="KW-1185">Reference proteome</keyword>
<dbReference type="GO" id="GO:0042273">
    <property type="term" value="P:ribosomal large subunit biogenesis"/>
    <property type="evidence" value="ECO:0007669"/>
    <property type="project" value="TreeGrafter"/>
</dbReference>
<dbReference type="SUPFAM" id="SSF53335">
    <property type="entry name" value="S-adenosyl-L-methionine-dependent methyltransferases"/>
    <property type="match status" value="1"/>
</dbReference>
<dbReference type="InterPro" id="IPR007823">
    <property type="entry name" value="RRP8"/>
</dbReference>
<dbReference type="FunFam" id="1.10.10.2150:FF:000001">
    <property type="entry name" value="Ribosomal RNA-processing protein 8"/>
    <property type="match status" value="1"/>
</dbReference>
<evidence type="ECO:0000313" key="15">
    <source>
        <dbReference type="EMBL" id="KAG2226617.1"/>
    </source>
</evidence>
<comment type="similarity">
    <text evidence="2 13">Belongs to the methyltransferase superfamily. RRP8 family.</text>
</comment>
<dbReference type="Pfam" id="PF05148">
    <property type="entry name" value="Methyltransf_8"/>
    <property type="match status" value="1"/>
</dbReference>
<dbReference type="AlphaFoldDB" id="A0A8H7SEB6"/>
<feature type="compositionally biased region" description="Low complexity" evidence="14">
    <location>
        <begin position="74"/>
        <end position="83"/>
    </location>
</feature>
<keyword evidence="4" id="KW-0678">Repressor</keyword>
<dbReference type="Gene3D" id="1.10.10.2150">
    <property type="entry name" value="Ribosomal RNA-processing protein 8, N-terminal domain"/>
    <property type="match status" value="1"/>
</dbReference>
<evidence type="ECO:0000256" key="9">
    <source>
        <dbReference type="ARBA" id="ARBA00022853"/>
    </source>
</evidence>
<evidence type="ECO:0000256" key="10">
    <source>
        <dbReference type="ARBA" id="ARBA00023015"/>
    </source>
</evidence>
<dbReference type="GO" id="GO:0005730">
    <property type="term" value="C:nucleolus"/>
    <property type="evidence" value="ECO:0007669"/>
    <property type="project" value="UniProtKB-SubCell"/>
</dbReference>
<feature type="compositionally biased region" description="Basic and acidic residues" evidence="14">
    <location>
        <begin position="195"/>
        <end position="215"/>
    </location>
</feature>
<dbReference type="GO" id="GO:0016433">
    <property type="term" value="F:rRNA (adenine) methyltransferase activity"/>
    <property type="evidence" value="ECO:0007669"/>
    <property type="project" value="TreeGrafter"/>
</dbReference>